<dbReference type="EMBL" id="MJEQ01002290">
    <property type="protein sequence ID" value="OIT27761.1"/>
    <property type="molecule type" value="Genomic_DNA"/>
</dbReference>
<dbReference type="OrthoDB" id="2017091at2759"/>
<dbReference type="PANTHER" id="PTHR31279">
    <property type="entry name" value="PROTEIN EXORDIUM-LIKE 5"/>
    <property type="match status" value="1"/>
</dbReference>
<accession>A0A1J6L9P7</accession>
<comment type="caution">
    <text evidence="7">The sequence shown here is derived from an EMBL/GenBank/DDBJ whole genome shotgun (WGS) entry which is preliminary data.</text>
</comment>
<dbReference type="Gramene" id="OIT19268">
    <property type="protein sequence ID" value="OIT19268"/>
    <property type="gene ID" value="A4A49_58044"/>
</dbReference>
<keyword evidence="3" id="KW-0964">Secreted</keyword>
<proteinExistence type="inferred from homology"/>
<dbReference type="GO" id="GO:0048046">
    <property type="term" value="C:apoplast"/>
    <property type="evidence" value="ECO:0007669"/>
    <property type="project" value="UniProtKB-SubCell"/>
</dbReference>
<keyword evidence="8" id="KW-1185">Reference proteome</keyword>
<name>A0A1J6L9P7_NICAT</name>
<dbReference type="KEGG" id="nau:109221650"/>
<evidence type="ECO:0000256" key="1">
    <source>
        <dbReference type="ARBA" id="ARBA00004271"/>
    </source>
</evidence>
<gene>
    <name evidence="7" type="primary">EXO_2</name>
    <name evidence="6" type="synonym">EXO_0</name>
    <name evidence="7" type="ORF">A4A49_43217</name>
    <name evidence="6" type="ORF">A4A49_58044</name>
</gene>
<dbReference type="KEGG" id="nau:109213521"/>
<sequence length="311" mass="33707">MDSFQYSKIPYPLLILVFLSFIRFTCGTRNLLSLYQPPPMGLTYHNGALLEGELKISILWYGQFSPAQKSIIVDFLQSINSVNKMGSLKTPTVSKWWQTIQTYLTKAGKKETRLVLSDQFKDENCSFGKNIKKSQISELANLNSRKGELTLVLTAQDVIVEGFCMSNCGYHGSGQGKKSVFIWVGNSVTQCPGQCAWPFHQPIYGPRDKPLGAPNGDVGTDGMVVNIASLLAGVVTNPYGNGYYQGPAEAPLEAASACAGLYGRGAYPGYAGELLVDTISGASYNAHGTNGRKYLLPGLFDPNKSACSTIV</sequence>
<evidence type="ECO:0000313" key="6">
    <source>
        <dbReference type="EMBL" id="OIT19268.1"/>
    </source>
</evidence>
<protein>
    <submittedName>
        <fullName evidence="7">Protein exordium</fullName>
    </submittedName>
</protein>
<reference evidence="7 8" key="1">
    <citation type="submission" date="2016-11" db="EMBL/GenBank/DDBJ databases">
        <title>The genome of Nicotiana attenuata.</title>
        <authorList>
            <person name="Xu S."/>
            <person name="Brockmoeller T."/>
            <person name="Gaquerel E."/>
            <person name="Navarro A."/>
            <person name="Kuhl H."/>
            <person name="Gase K."/>
            <person name="Ling Z."/>
            <person name="Zhou W."/>
            <person name="Kreitzer C."/>
            <person name="Stanke M."/>
            <person name="Tang H."/>
            <person name="Lyons E."/>
            <person name="Pandey P."/>
            <person name="Pandey S.P."/>
            <person name="Timmermann B."/>
            <person name="Baldwin I.T."/>
        </authorList>
    </citation>
    <scope>NUCLEOTIDE SEQUENCE [LARGE SCALE GENOMIC DNA]</scope>
    <source>
        <strain evidence="8">cv. UT</strain>
        <strain evidence="7">UT</strain>
        <tissue evidence="7">Leaves</tissue>
    </source>
</reference>
<evidence type="ECO:0000256" key="4">
    <source>
        <dbReference type="ARBA" id="ARBA00022729"/>
    </source>
</evidence>
<dbReference type="STRING" id="49451.A0A1J6L9P7"/>
<dbReference type="PANTHER" id="PTHR31279:SF73">
    <property type="entry name" value="OS10G0376400 PROTEIN"/>
    <property type="match status" value="1"/>
</dbReference>
<dbReference type="OMA" id="CGSHGSD"/>
<dbReference type="Gramene" id="OIT27761">
    <property type="protein sequence ID" value="OIT27761"/>
    <property type="gene ID" value="A4A49_43217"/>
</dbReference>
<dbReference type="InterPro" id="IPR006766">
    <property type="entry name" value="EXORDIUM-like"/>
</dbReference>
<organism evidence="7 8">
    <name type="scientific">Nicotiana attenuata</name>
    <name type="common">Coyote tobacco</name>
    <dbReference type="NCBI Taxonomy" id="49451"/>
    <lineage>
        <taxon>Eukaryota</taxon>
        <taxon>Viridiplantae</taxon>
        <taxon>Streptophyta</taxon>
        <taxon>Embryophyta</taxon>
        <taxon>Tracheophyta</taxon>
        <taxon>Spermatophyta</taxon>
        <taxon>Magnoliopsida</taxon>
        <taxon>eudicotyledons</taxon>
        <taxon>Gunneridae</taxon>
        <taxon>Pentapetalae</taxon>
        <taxon>asterids</taxon>
        <taxon>lamiids</taxon>
        <taxon>Solanales</taxon>
        <taxon>Solanaceae</taxon>
        <taxon>Nicotianoideae</taxon>
        <taxon>Nicotianeae</taxon>
        <taxon>Nicotiana</taxon>
    </lineage>
</organism>
<dbReference type="GeneID" id="109221650"/>
<dbReference type="AlphaFoldDB" id="A0A1J6L9P7"/>
<dbReference type="EMBL" id="MJEQ01008414">
    <property type="protein sequence ID" value="OIT19268.1"/>
    <property type="molecule type" value="Genomic_DNA"/>
</dbReference>
<keyword evidence="4" id="KW-0732">Signal</keyword>
<evidence type="ECO:0000256" key="5">
    <source>
        <dbReference type="ARBA" id="ARBA00023591"/>
    </source>
</evidence>
<keyword evidence="2" id="KW-0052">Apoplast</keyword>
<evidence type="ECO:0000313" key="7">
    <source>
        <dbReference type="EMBL" id="OIT27761.1"/>
    </source>
</evidence>
<comment type="subcellular location">
    <subcellularLocation>
        <location evidence="1">Secreted</location>
        <location evidence="1">Extracellular space</location>
        <location evidence="1">Apoplast</location>
    </subcellularLocation>
</comment>
<dbReference type="Proteomes" id="UP000187609">
    <property type="component" value="Unassembled WGS sequence"/>
</dbReference>
<evidence type="ECO:0000256" key="3">
    <source>
        <dbReference type="ARBA" id="ARBA00022525"/>
    </source>
</evidence>
<comment type="similarity">
    <text evidence="5">Belongs to the EXORDIUM family.</text>
</comment>
<dbReference type="GeneID" id="109213521"/>
<evidence type="ECO:0000256" key="2">
    <source>
        <dbReference type="ARBA" id="ARBA00022523"/>
    </source>
</evidence>
<dbReference type="Pfam" id="PF04674">
    <property type="entry name" value="Phi_1"/>
    <property type="match status" value="1"/>
</dbReference>
<evidence type="ECO:0000313" key="8">
    <source>
        <dbReference type="Proteomes" id="UP000187609"/>
    </source>
</evidence>